<dbReference type="InterPro" id="IPR002781">
    <property type="entry name" value="TM_pro_TauE-like"/>
</dbReference>
<dbReference type="WBParaSite" id="TCNE_0001155101-mRNA-1">
    <property type="protein sequence ID" value="TCNE_0001155101-mRNA-1"/>
    <property type="gene ID" value="TCNE_0001155101"/>
</dbReference>
<comment type="subcellular location">
    <subcellularLocation>
        <location evidence="1">Membrane</location>
        <topology evidence="1">Multi-pass membrane protein</topology>
    </subcellularLocation>
</comment>
<evidence type="ECO:0000256" key="4">
    <source>
        <dbReference type="ARBA" id="ARBA00023136"/>
    </source>
</evidence>
<feature type="transmembrane region" description="Helical" evidence="5">
    <location>
        <begin position="178"/>
        <end position="194"/>
    </location>
</feature>
<evidence type="ECO:0000313" key="7">
    <source>
        <dbReference type="Proteomes" id="UP000050794"/>
    </source>
</evidence>
<gene>
    <name evidence="6" type="ORF">TCNE_LOCUS11551</name>
</gene>
<feature type="transmembrane region" description="Helical" evidence="5">
    <location>
        <begin position="337"/>
        <end position="357"/>
    </location>
</feature>
<dbReference type="Pfam" id="PF01925">
    <property type="entry name" value="TauE"/>
    <property type="match status" value="1"/>
</dbReference>
<dbReference type="PANTHER" id="PTHR31154">
    <property type="entry name" value="MEMBRANE TRANSPORTER PROTEIN"/>
    <property type="match status" value="1"/>
</dbReference>
<dbReference type="PANTHER" id="PTHR31154:SF4">
    <property type="entry name" value="MEMBRANE TRANSPORTER PROTEIN"/>
    <property type="match status" value="1"/>
</dbReference>
<reference evidence="6 7" key="2">
    <citation type="submission" date="2018-11" db="EMBL/GenBank/DDBJ databases">
        <authorList>
            <consortium name="Pathogen Informatics"/>
        </authorList>
    </citation>
    <scope>NUCLEOTIDE SEQUENCE [LARGE SCALE GENOMIC DNA]</scope>
</reference>
<name>A0A183UST1_TOXCA</name>
<dbReference type="GO" id="GO:0016020">
    <property type="term" value="C:membrane"/>
    <property type="evidence" value="ECO:0007669"/>
    <property type="project" value="UniProtKB-SubCell"/>
</dbReference>
<evidence type="ECO:0000256" key="3">
    <source>
        <dbReference type="ARBA" id="ARBA00022989"/>
    </source>
</evidence>
<keyword evidence="3 5" id="KW-1133">Transmembrane helix</keyword>
<reference evidence="8" key="1">
    <citation type="submission" date="2016-06" db="UniProtKB">
        <authorList>
            <consortium name="WormBaseParasite"/>
        </authorList>
    </citation>
    <scope>IDENTIFICATION</scope>
</reference>
<evidence type="ECO:0000256" key="2">
    <source>
        <dbReference type="ARBA" id="ARBA00022692"/>
    </source>
</evidence>
<sequence>MTSTDRSCSSTRRSAAALHFLKKYFLEVVINCIQLLIMFAGVSIPFVFFQTLYWLIAFRYNLFYLYNEKYVMSIVMIFGALIGGMTTEGGGAVAFPVMTIALNISPVVARDFSLMIQSCGGWHIIIRNGLTAASFTIFFMSIAVEWHSIVFSTFGSTFGIIFGFEIADQLLSAAEKKMMFVSVFFSFAIALFLLNSERKRITFDSIHNFTLFKAVILIANGFIGGILTGIAGSGVDVCSFSILTLLFRISEKVATPTSVVLMSANSMFGFFWRRYMDDAISQDSWEYFAVCLPVVVFFAPLGSFMASHFHRLTLAVLIYILETVALVGAVVVLRPALPLLCASASLVILSFAFYYAIGRYGKRMADQVTKLQQAKSISVDKNLTEAEDKGLDIWINHRLIFAVHF</sequence>
<organism evidence="7 8">
    <name type="scientific">Toxocara canis</name>
    <name type="common">Canine roundworm</name>
    <dbReference type="NCBI Taxonomy" id="6265"/>
    <lineage>
        <taxon>Eukaryota</taxon>
        <taxon>Metazoa</taxon>
        <taxon>Ecdysozoa</taxon>
        <taxon>Nematoda</taxon>
        <taxon>Chromadorea</taxon>
        <taxon>Rhabditida</taxon>
        <taxon>Spirurina</taxon>
        <taxon>Ascaridomorpha</taxon>
        <taxon>Ascaridoidea</taxon>
        <taxon>Toxocaridae</taxon>
        <taxon>Toxocara</taxon>
    </lineage>
</organism>
<feature type="transmembrane region" description="Helical" evidence="5">
    <location>
        <begin position="149"/>
        <end position="166"/>
    </location>
</feature>
<dbReference type="Proteomes" id="UP000050794">
    <property type="component" value="Unassembled WGS sequence"/>
</dbReference>
<feature type="transmembrane region" description="Helical" evidence="5">
    <location>
        <begin position="287"/>
        <end position="305"/>
    </location>
</feature>
<feature type="transmembrane region" description="Helical" evidence="5">
    <location>
        <begin position="28"/>
        <end position="58"/>
    </location>
</feature>
<accession>A0A183UST1</accession>
<dbReference type="EMBL" id="UYWY01020901">
    <property type="protein sequence ID" value="VDM42872.1"/>
    <property type="molecule type" value="Genomic_DNA"/>
</dbReference>
<evidence type="ECO:0000313" key="6">
    <source>
        <dbReference type="EMBL" id="VDM42872.1"/>
    </source>
</evidence>
<evidence type="ECO:0000256" key="1">
    <source>
        <dbReference type="ARBA" id="ARBA00004141"/>
    </source>
</evidence>
<feature type="transmembrane region" description="Helical" evidence="5">
    <location>
        <begin position="312"/>
        <end position="331"/>
    </location>
</feature>
<keyword evidence="4 5" id="KW-0472">Membrane</keyword>
<feature type="transmembrane region" description="Helical" evidence="5">
    <location>
        <begin position="214"/>
        <end position="247"/>
    </location>
</feature>
<proteinExistence type="predicted"/>
<keyword evidence="7" id="KW-1185">Reference proteome</keyword>
<evidence type="ECO:0000256" key="5">
    <source>
        <dbReference type="SAM" id="Phobius"/>
    </source>
</evidence>
<dbReference type="AlphaFoldDB" id="A0A183UST1"/>
<protein>
    <submittedName>
        <fullName evidence="8">Membrane transporter protein</fullName>
    </submittedName>
</protein>
<evidence type="ECO:0000313" key="8">
    <source>
        <dbReference type="WBParaSite" id="TCNE_0001155101-mRNA-1"/>
    </source>
</evidence>
<keyword evidence="2 5" id="KW-0812">Transmembrane</keyword>
<feature type="transmembrane region" description="Helical" evidence="5">
    <location>
        <begin position="70"/>
        <end position="87"/>
    </location>
</feature>